<comment type="caution">
    <text evidence="1">The sequence shown here is derived from an EMBL/GenBank/DDBJ whole genome shotgun (WGS) entry which is preliminary data.</text>
</comment>
<name>A0A8X6TUH6_NEPPI</name>
<gene>
    <name evidence="1" type="ORF">NPIL_122501</name>
</gene>
<dbReference type="EMBL" id="BMAW01016159">
    <property type="protein sequence ID" value="GFT47694.1"/>
    <property type="molecule type" value="Genomic_DNA"/>
</dbReference>
<proteinExistence type="predicted"/>
<keyword evidence="2" id="KW-1185">Reference proteome</keyword>
<sequence>MFHYVSANHQQYFEQPLHNLKIVAWYAMPGFRITCFFHQIVNVHRYVQNQFNPFVDQQQDEATAHTALTILSRKQDMFSEKMTISRGSKIS</sequence>
<reference evidence="1" key="1">
    <citation type="submission" date="2020-08" db="EMBL/GenBank/DDBJ databases">
        <title>Multicomponent nature underlies the extraordinary mechanical properties of spider dragline silk.</title>
        <authorList>
            <person name="Kono N."/>
            <person name="Nakamura H."/>
            <person name="Mori M."/>
            <person name="Yoshida Y."/>
            <person name="Ohtoshi R."/>
            <person name="Malay A.D."/>
            <person name="Moran D.A.P."/>
            <person name="Tomita M."/>
            <person name="Numata K."/>
            <person name="Arakawa K."/>
        </authorList>
    </citation>
    <scope>NUCLEOTIDE SEQUENCE</scope>
</reference>
<organism evidence="1 2">
    <name type="scientific">Nephila pilipes</name>
    <name type="common">Giant wood spider</name>
    <name type="synonym">Nephila maculata</name>
    <dbReference type="NCBI Taxonomy" id="299642"/>
    <lineage>
        <taxon>Eukaryota</taxon>
        <taxon>Metazoa</taxon>
        <taxon>Ecdysozoa</taxon>
        <taxon>Arthropoda</taxon>
        <taxon>Chelicerata</taxon>
        <taxon>Arachnida</taxon>
        <taxon>Araneae</taxon>
        <taxon>Araneomorphae</taxon>
        <taxon>Entelegynae</taxon>
        <taxon>Araneoidea</taxon>
        <taxon>Nephilidae</taxon>
        <taxon>Nephila</taxon>
    </lineage>
</organism>
<accession>A0A8X6TUH6</accession>
<evidence type="ECO:0000313" key="2">
    <source>
        <dbReference type="Proteomes" id="UP000887013"/>
    </source>
</evidence>
<protein>
    <submittedName>
        <fullName evidence="1">Uncharacterized protein</fullName>
    </submittedName>
</protein>
<dbReference type="AlphaFoldDB" id="A0A8X6TUH6"/>
<evidence type="ECO:0000313" key="1">
    <source>
        <dbReference type="EMBL" id="GFT47694.1"/>
    </source>
</evidence>
<dbReference type="Proteomes" id="UP000887013">
    <property type="component" value="Unassembled WGS sequence"/>
</dbReference>